<organism evidence="1">
    <name type="scientific">Candidatus Moduliflexus flocculans</name>
    <dbReference type="NCBI Taxonomy" id="1499966"/>
    <lineage>
        <taxon>Bacteria</taxon>
        <taxon>Candidatus Moduliflexota</taxon>
        <taxon>Candidatus Moduliflexia</taxon>
        <taxon>Candidatus Moduliflexales</taxon>
        <taxon>Candidatus Moduliflexaceae</taxon>
    </lineage>
</organism>
<sequence length="85" mass="9642">MLLLHQHHDCVRVEDLCGLHEDEKFNSVMTCPRSLSVSKGVAGAHFNTLNERDSRIIFFIFIKTAQVSEICVSNPNRGGELWKKS</sequence>
<name>A0A0S6W0R7_9BACT</name>
<dbReference type="Proteomes" id="UP000030700">
    <property type="component" value="Unassembled WGS sequence"/>
</dbReference>
<evidence type="ECO:0000313" key="2">
    <source>
        <dbReference type="Proteomes" id="UP000030700"/>
    </source>
</evidence>
<reference evidence="1" key="1">
    <citation type="journal article" date="2015" name="PeerJ">
        <title>First genomic representation of candidate bacterial phylum KSB3 points to enhanced environmental sensing as a trigger of wastewater bulking.</title>
        <authorList>
            <person name="Sekiguchi Y."/>
            <person name="Ohashi A."/>
            <person name="Parks D.H."/>
            <person name="Yamauchi T."/>
            <person name="Tyson G.W."/>
            <person name="Hugenholtz P."/>
        </authorList>
    </citation>
    <scope>NUCLEOTIDE SEQUENCE [LARGE SCALE GENOMIC DNA]</scope>
</reference>
<gene>
    <name evidence="1" type="ORF">U14_04552</name>
</gene>
<proteinExistence type="predicted"/>
<keyword evidence="2" id="KW-1185">Reference proteome</keyword>
<accession>A0A0S6W0R7</accession>
<dbReference type="AlphaFoldDB" id="A0A0S6W0R7"/>
<dbReference type="EMBL" id="DF820459">
    <property type="protein sequence ID" value="GAK53287.1"/>
    <property type="molecule type" value="Genomic_DNA"/>
</dbReference>
<dbReference type="STRING" id="1499966.U14_04552"/>
<protein>
    <submittedName>
        <fullName evidence="1">Uncharacterized protein</fullName>
    </submittedName>
</protein>
<dbReference type="HOGENOM" id="CLU_2505974_0_0_0"/>
<evidence type="ECO:0000313" key="1">
    <source>
        <dbReference type="EMBL" id="GAK53287.1"/>
    </source>
</evidence>